<proteinExistence type="inferred from homology"/>
<dbReference type="Proteomes" id="UP000269669">
    <property type="component" value="Unassembled WGS sequence"/>
</dbReference>
<name>A0A428MHQ2_9BACT</name>
<dbReference type="RefSeq" id="WP_125485008.1">
    <property type="nucleotide sequence ID" value="NZ_RSDW01000001.1"/>
</dbReference>
<dbReference type="EMBL" id="RSDW01000001">
    <property type="protein sequence ID" value="RSL16397.1"/>
    <property type="molecule type" value="Genomic_DNA"/>
</dbReference>
<accession>A0A428MHQ2</accession>
<reference evidence="3 4" key="1">
    <citation type="submission" date="2018-12" db="EMBL/GenBank/DDBJ databases">
        <title>Sequencing of bacterial isolates from soil warming experiment in Harvard Forest, Massachusetts, USA.</title>
        <authorList>
            <person name="Deangelis K."/>
        </authorList>
    </citation>
    <scope>NUCLEOTIDE SEQUENCE [LARGE SCALE GENOMIC DNA]</scope>
    <source>
        <strain evidence="3 4">EB153</strain>
    </source>
</reference>
<dbReference type="GO" id="GO:0016491">
    <property type="term" value="F:oxidoreductase activity"/>
    <property type="evidence" value="ECO:0007669"/>
    <property type="project" value="UniProtKB-KW"/>
</dbReference>
<dbReference type="PANTHER" id="PTHR24321">
    <property type="entry name" value="DEHYDROGENASES, SHORT CHAIN"/>
    <property type="match status" value="1"/>
</dbReference>
<dbReference type="InterPro" id="IPR020904">
    <property type="entry name" value="Sc_DH/Rdtase_CS"/>
</dbReference>
<dbReference type="InterPro" id="IPR002347">
    <property type="entry name" value="SDR_fam"/>
</dbReference>
<dbReference type="Gene3D" id="3.40.50.720">
    <property type="entry name" value="NAD(P)-binding Rossmann-like Domain"/>
    <property type="match status" value="2"/>
</dbReference>
<evidence type="ECO:0000256" key="2">
    <source>
        <dbReference type="ARBA" id="ARBA00023002"/>
    </source>
</evidence>
<dbReference type="SUPFAM" id="SSF51735">
    <property type="entry name" value="NAD(P)-binding Rossmann-fold domains"/>
    <property type="match status" value="1"/>
</dbReference>
<dbReference type="OrthoDB" id="9803333at2"/>
<keyword evidence="4" id="KW-1185">Reference proteome</keyword>
<gene>
    <name evidence="3" type="ORF">EDE15_1910</name>
</gene>
<organism evidence="3 4">
    <name type="scientific">Edaphobacter aggregans</name>
    <dbReference type="NCBI Taxonomy" id="570835"/>
    <lineage>
        <taxon>Bacteria</taxon>
        <taxon>Pseudomonadati</taxon>
        <taxon>Acidobacteriota</taxon>
        <taxon>Terriglobia</taxon>
        <taxon>Terriglobales</taxon>
        <taxon>Acidobacteriaceae</taxon>
        <taxon>Edaphobacter</taxon>
    </lineage>
</organism>
<evidence type="ECO:0000313" key="4">
    <source>
        <dbReference type="Proteomes" id="UP000269669"/>
    </source>
</evidence>
<dbReference type="PROSITE" id="PS00061">
    <property type="entry name" value="ADH_SHORT"/>
    <property type="match status" value="1"/>
</dbReference>
<dbReference type="InterPro" id="IPR036291">
    <property type="entry name" value="NAD(P)-bd_dom_sf"/>
</dbReference>
<dbReference type="PANTHER" id="PTHR24321:SF8">
    <property type="entry name" value="ESTRADIOL 17-BETA-DEHYDROGENASE 8-RELATED"/>
    <property type="match status" value="1"/>
</dbReference>
<evidence type="ECO:0000256" key="1">
    <source>
        <dbReference type="ARBA" id="ARBA00006484"/>
    </source>
</evidence>
<dbReference type="Pfam" id="PF13561">
    <property type="entry name" value="adh_short_C2"/>
    <property type="match status" value="1"/>
</dbReference>
<sequence>MESVEHILVFGASGVIGGGVVRLALQRGWKVTAVARKLPEVPLPAVEYFALDPLSADFAYSQIAPSSAYTSICWAQGTNANDSVYNLDLAVHRQIYEANCTYILVTLQALLQGGFLATASRLCIISSIWQNLARQSKLSYCMSKAALQGLVLSASADLAKDGHLINAVLPGAIESPMTRKNLSAEQIDRLSAATAYNRLVSLQEVASLVCYLCSPENTGITGQFIAADLGFSHVRIV</sequence>
<keyword evidence="2" id="KW-0560">Oxidoreductase</keyword>
<comment type="caution">
    <text evidence="3">The sequence shown here is derived from an EMBL/GenBank/DDBJ whole genome shotgun (WGS) entry which is preliminary data.</text>
</comment>
<dbReference type="CDD" id="cd05233">
    <property type="entry name" value="SDR_c"/>
    <property type="match status" value="1"/>
</dbReference>
<evidence type="ECO:0000313" key="3">
    <source>
        <dbReference type="EMBL" id="RSL16397.1"/>
    </source>
</evidence>
<dbReference type="PRINTS" id="PR00081">
    <property type="entry name" value="GDHRDH"/>
</dbReference>
<protein>
    <submittedName>
        <fullName evidence="3">Uncharacterized protein</fullName>
    </submittedName>
</protein>
<comment type="similarity">
    <text evidence="1">Belongs to the short-chain dehydrogenases/reductases (SDR) family.</text>
</comment>
<dbReference type="AlphaFoldDB" id="A0A428MHQ2"/>